<evidence type="ECO:0000256" key="1">
    <source>
        <dbReference type="SAM" id="MobiDB-lite"/>
    </source>
</evidence>
<feature type="region of interest" description="Disordered" evidence="1">
    <location>
        <begin position="1"/>
        <end position="20"/>
    </location>
</feature>
<name>A0A074Z5K0_OPIVI</name>
<sequence>CMKMGELDSQQAPDRIQSTQRRTCQTTSVLVAQLHSISSQCSDHSRLIQSGQRW</sequence>
<evidence type="ECO:0000313" key="3">
    <source>
        <dbReference type="Proteomes" id="UP000054324"/>
    </source>
</evidence>
<organism evidence="2 3">
    <name type="scientific">Opisthorchis viverrini</name>
    <name type="common">Southeast Asian liver fluke</name>
    <dbReference type="NCBI Taxonomy" id="6198"/>
    <lineage>
        <taxon>Eukaryota</taxon>
        <taxon>Metazoa</taxon>
        <taxon>Spiralia</taxon>
        <taxon>Lophotrochozoa</taxon>
        <taxon>Platyhelminthes</taxon>
        <taxon>Trematoda</taxon>
        <taxon>Digenea</taxon>
        <taxon>Opisthorchiida</taxon>
        <taxon>Opisthorchiata</taxon>
        <taxon>Opisthorchiidae</taxon>
        <taxon>Opisthorchis</taxon>
    </lineage>
</organism>
<accession>A0A074Z5K0</accession>
<dbReference type="KEGG" id="ovi:T265_15975"/>
<protein>
    <submittedName>
        <fullName evidence="2">Uncharacterized protein</fullName>
    </submittedName>
</protein>
<dbReference type="GeneID" id="20330140"/>
<evidence type="ECO:0000313" key="2">
    <source>
        <dbReference type="EMBL" id="KER18565.1"/>
    </source>
</evidence>
<dbReference type="EMBL" id="KL599769">
    <property type="protein sequence ID" value="KER18565.1"/>
    <property type="molecule type" value="Genomic_DNA"/>
</dbReference>
<dbReference type="RefSeq" id="XP_009177688.1">
    <property type="nucleotide sequence ID" value="XM_009179424.1"/>
</dbReference>
<dbReference type="CTD" id="20330140"/>
<dbReference type="AlphaFoldDB" id="A0A074Z5K0"/>
<keyword evidence="3" id="KW-1185">Reference proteome</keyword>
<feature type="non-terminal residue" evidence="2">
    <location>
        <position position="54"/>
    </location>
</feature>
<dbReference type="Proteomes" id="UP000054324">
    <property type="component" value="Unassembled WGS sequence"/>
</dbReference>
<feature type="non-terminal residue" evidence="2">
    <location>
        <position position="1"/>
    </location>
</feature>
<reference evidence="2 3" key="1">
    <citation type="submission" date="2013-11" db="EMBL/GenBank/DDBJ databases">
        <title>Opisthorchis viverrini - life in the bile duct.</title>
        <authorList>
            <person name="Young N.D."/>
            <person name="Nagarajan N."/>
            <person name="Lin S.J."/>
            <person name="Korhonen P.K."/>
            <person name="Jex A.R."/>
            <person name="Hall R.S."/>
            <person name="Safavi-Hemami H."/>
            <person name="Kaewkong W."/>
            <person name="Bertrand D."/>
            <person name="Gao S."/>
            <person name="Seet Q."/>
            <person name="Wongkham S."/>
            <person name="Teh B.T."/>
            <person name="Wongkham C."/>
            <person name="Intapan P.M."/>
            <person name="Maleewong W."/>
            <person name="Yang X."/>
            <person name="Hu M."/>
            <person name="Wang Z."/>
            <person name="Hofmann A."/>
            <person name="Sternberg P.W."/>
            <person name="Tan P."/>
            <person name="Wang J."/>
            <person name="Gasser R.B."/>
        </authorList>
    </citation>
    <scope>NUCLEOTIDE SEQUENCE [LARGE SCALE GENOMIC DNA]</scope>
</reference>
<gene>
    <name evidence="2" type="ORF">T265_15975</name>
</gene>
<proteinExistence type="predicted"/>